<feature type="compositionally biased region" description="Basic and acidic residues" evidence="3">
    <location>
        <begin position="343"/>
        <end position="353"/>
    </location>
</feature>
<sequence>MLVKVSCLVVASVAAFSFSQINIGSSMKQNTVIKLSEAHESDLKQQQIEEKEEEQLEYSRGEEEAESKIIINKMKQSLKARKRGSGDFKLLIPDKELSIVIEKGLLQSLEKELEQRKEILERKLFEYHGLKERKSYIGQLQRQLEPKTAEINMLKMAVDSLQDERKKLNEEIKQGLVAEKQLEMAKKMLKGLQEKLDASASSVKGRLIVLQEQVSNFQSGEISFRDTIVEKELEDVKDVELEIAEMKRRKKELELEKRELGVKLIAAKERIAALSNMKESKIMAGVKEEVITLSHANKELKEQVERLQNVRFDMVEELVYQRWIRTCLRLEMQNHANQLGKTSKCDSRKDSSQKSHQKTKPVMSDPGFGSIFSNSSTESDETDSATIDSSSSNQRSSAKRLGVIHNIERWGRSKDDSSAVLSHSQAWSSRGNSLSRTGLFRRFSMSIIPSNTPMRRTKGISPVGSLSENIEVHDSNKSLERPTFQRARRVSFNDSVKSVESTYQSTPKSVEEMLDEKEISAKRFGHSSKMNSGPICSNKFEGVKHEPSSATLTIAKDNHSSGTTEELKNNDSINLHVGRRTEIAPGDKLHSMMSEVLPLDNRDKSHVLVNIIAALFFIFVLFQLSFC</sequence>
<keyword evidence="4" id="KW-0472">Membrane</keyword>
<evidence type="ECO:0000256" key="3">
    <source>
        <dbReference type="SAM" id="MobiDB-lite"/>
    </source>
</evidence>
<dbReference type="Proteomes" id="UP000737018">
    <property type="component" value="Unassembled WGS sequence"/>
</dbReference>
<feature type="coiled-coil region" evidence="2">
    <location>
        <begin position="151"/>
        <end position="178"/>
    </location>
</feature>
<evidence type="ECO:0000256" key="2">
    <source>
        <dbReference type="SAM" id="Coils"/>
    </source>
</evidence>
<dbReference type="OrthoDB" id="1926437at2759"/>
<feature type="signal peptide" evidence="5">
    <location>
        <begin position="1"/>
        <end position="15"/>
    </location>
</feature>
<dbReference type="AlphaFoldDB" id="A0A8J4RN03"/>
<keyword evidence="4" id="KW-1133">Transmembrane helix</keyword>
<feature type="transmembrane region" description="Helical" evidence="4">
    <location>
        <begin position="607"/>
        <end position="626"/>
    </location>
</feature>
<feature type="compositionally biased region" description="Low complexity" evidence="3">
    <location>
        <begin position="384"/>
        <end position="396"/>
    </location>
</feature>
<evidence type="ECO:0000313" key="7">
    <source>
        <dbReference type="Proteomes" id="UP000737018"/>
    </source>
</evidence>
<comment type="caution">
    <text evidence="6">The sequence shown here is derived from an EMBL/GenBank/DDBJ whole genome shotgun (WGS) entry which is preliminary data.</text>
</comment>
<evidence type="ECO:0000313" key="6">
    <source>
        <dbReference type="EMBL" id="KAF3969140.1"/>
    </source>
</evidence>
<accession>A0A8J4RN03</accession>
<proteinExistence type="predicted"/>
<evidence type="ECO:0000256" key="4">
    <source>
        <dbReference type="SAM" id="Phobius"/>
    </source>
</evidence>
<protein>
    <recommendedName>
        <fullName evidence="8">Protein CHUP1, chloroplastic</fullName>
    </recommendedName>
</protein>
<dbReference type="PANTHER" id="PTHR31342">
    <property type="entry name" value="PROTEIN CHUP1, CHLOROPLASTIC"/>
    <property type="match status" value="1"/>
</dbReference>
<feature type="coiled-coil region" evidence="2">
    <location>
        <begin position="229"/>
        <end position="317"/>
    </location>
</feature>
<reference evidence="6" key="1">
    <citation type="submission" date="2020-03" db="EMBL/GenBank/DDBJ databases">
        <title>Castanea mollissima Vanexum genome sequencing.</title>
        <authorList>
            <person name="Staton M."/>
        </authorList>
    </citation>
    <scope>NUCLEOTIDE SEQUENCE</scope>
    <source>
        <tissue evidence="6">Leaf</tissue>
    </source>
</reference>
<keyword evidence="4" id="KW-0812">Transmembrane</keyword>
<dbReference type="GO" id="GO:0055028">
    <property type="term" value="C:cortical microtubule"/>
    <property type="evidence" value="ECO:0007669"/>
    <property type="project" value="TreeGrafter"/>
</dbReference>
<gene>
    <name evidence="6" type="ORF">CMV_007031</name>
</gene>
<dbReference type="PANTHER" id="PTHR31342:SF35">
    <property type="entry name" value="PROTEIN CHUP1, CHLOROPLASTIC-LIKE"/>
    <property type="match status" value="1"/>
</dbReference>
<keyword evidence="7" id="KW-1185">Reference proteome</keyword>
<keyword evidence="1 2" id="KW-0175">Coiled coil</keyword>
<evidence type="ECO:0000256" key="1">
    <source>
        <dbReference type="ARBA" id="ARBA00023054"/>
    </source>
</evidence>
<dbReference type="InterPro" id="IPR040265">
    <property type="entry name" value="CHUP1/IPGA1-like"/>
</dbReference>
<feature type="region of interest" description="Disordered" evidence="3">
    <location>
        <begin position="338"/>
        <end position="400"/>
    </location>
</feature>
<feature type="chain" id="PRO_5035290222" description="Protein CHUP1, chloroplastic" evidence="5">
    <location>
        <begin position="16"/>
        <end position="627"/>
    </location>
</feature>
<dbReference type="GO" id="GO:0072699">
    <property type="term" value="P:protein localization to cortical microtubule cytoskeleton"/>
    <property type="evidence" value="ECO:0007669"/>
    <property type="project" value="TreeGrafter"/>
</dbReference>
<keyword evidence="5" id="KW-0732">Signal</keyword>
<dbReference type="EMBL" id="JRKL02000680">
    <property type="protein sequence ID" value="KAF3969140.1"/>
    <property type="molecule type" value="Genomic_DNA"/>
</dbReference>
<evidence type="ECO:0000256" key="5">
    <source>
        <dbReference type="SAM" id="SignalP"/>
    </source>
</evidence>
<organism evidence="6 7">
    <name type="scientific">Castanea mollissima</name>
    <name type="common">Chinese chestnut</name>
    <dbReference type="NCBI Taxonomy" id="60419"/>
    <lineage>
        <taxon>Eukaryota</taxon>
        <taxon>Viridiplantae</taxon>
        <taxon>Streptophyta</taxon>
        <taxon>Embryophyta</taxon>
        <taxon>Tracheophyta</taxon>
        <taxon>Spermatophyta</taxon>
        <taxon>Magnoliopsida</taxon>
        <taxon>eudicotyledons</taxon>
        <taxon>Gunneridae</taxon>
        <taxon>Pentapetalae</taxon>
        <taxon>rosids</taxon>
        <taxon>fabids</taxon>
        <taxon>Fagales</taxon>
        <taxon>Fagaceae</taxon>
        <taxon>Castanea</taxon>
    </lineage>
</organism>
<evidence type="ECO:0008006" key="8">
    <source>
        <dbReference type="Google" id="ProtNLM"/>
    </source>
</evidence>
<name>A0A8J4RN03_9ROSI</name>